<keyword evidence="3" id="KW-1185">Reference proteome</keyword>
<dbReference type="InterPro" id="IPR008928">
    <property type="entry name" value="6-hairpin_glycosidase_sf"/>
</dbReference>
<evidence type="ECO:0000313" key="3">
    <source>
        <dbReference type="Proteomes" id="UP000305887"/>
    </source>
</evidence>
<dbReference type="GO" id="GO:0005975">
    <property type="term" value="P:carbohydrate metabolic process"/>
    <property type="evidence" value="ECO:0007669"/>
    <property type="project" value="InterPro"/>
</dbReference>
<evidence type="ECO:0000313" key="2">
    <source>
        <dbReference type="EMBL" id="TNC48574.1"/>
    </source>
</evidence>
<dbReference type="PANTHER" id="PTHR33886">
    <property type="entry name" value="UNSATURATED RHAMNOGALACTURONAN HYDROLASE (EUROFUNG)"/>
    <property type="match status" value="1"/>
</dbReference>
<dbReference type="AlphaFoldDB" id="A0A5C4MRZ9"/>
<keyword evidence="1 2" id="KW-0378">Hydrolase</keyword>
<proteinExistence type="predicted"/>
<dbReference type="Proteomes" id="UP000305887">
    <property type="component" value="Unassembled WGS sequence"/>
</dbReference>
<sequence>MLDGSLMRGALDRLVNGLVDLRDEGRFDEPNLDGTRGDYISFESWEWPQGVGLYGLAQLWRDGGDPRLRTILEDWYARALDRGLPTLNVNTTAPMLALSLLWDRTRDDRWRRALDGWADRVIADAPRTVEGGFQHDVSDKVNEGELWDDTIFMMGLFLAAYGEASGRRALVDEAERQVLVHTRYLADTETGLWFHGWSFPRRDNFARARWARGNAWITAALADLPELCTLSPSVALFLEGVLSAQAQALLPLQTEDGAWRTLLDDPESYRETSATAGIAYGLMKAGRQGRLPEAARQAGLRALEYVLGQIDENGTVGGVSYGTRMGHDLEFYRDIPIQPTGYGQSLAILCLSEALHHPETR</sequence>
<protein>
    <submittedName>
        <fullName evidence="2">Glycoside hydrolase family 105 protein</fullName>
    </submittedName>
</protein>
<dbReference type="SUPFAM" id="SSF48208">
    <property type="entry name" value="Six-hairpin glycosidases"/>
    <property type="match status" value="1"/>
</dbReference>
<dbReference type="PANTHER" id="PTHR33886:SF8">
    <property type="entry name" value="UNSATURATED RHAMNOGALACTURONAN HYDROLASE (EUROFUNG)"/>
    <property type="match status" value="1"/>
</dbReference>
<organism evidence="2 3">
    <name type="scientific">Rubellimicrobium rubrum</name>
    <dbReference type="NCBI Taxonomy" id="2585369"/>
    <lineage>
        <taxon>Bacteria</taxon>
        <taxon>Pseudomonadati</taxon>
        <taxon>Pseudomonadota</taxon>
        <taxon>Alphaproteobacteria</taxon>
        <taxon>Rhodobacterales</taxon>
        <taxon>Roseobacteraceae</taxon>
        <taxon>Rubellimicrobium</taxon>
    </lineage>
</organism>
<evidence type="ECO:0000256" key="1">
    <source>
        <dbReference type="ARBA" id="ARBA00022801"/>
    </source>
</evidence>
<dbReference type="RefSeq" id="WP_139077598.1">
    <property type="nucleotide sequence ID" value="NZ_VDFU01000016.1"/>
</dbReference>
<dbReference type="InterPro" id="IPR052043">
    <property type="entry name" value="PolySaccharide_Degr_Enz"/>
</dbReference>
<gene>
    <name evidence="2" type="ORF">FHG66_13590</name>
</gene>
<reference evidence="2 3" key="1">
    <citation type="submission" date="2019-06" db="EMBL/GenBank/DDBJ databases">
        <title>YIM 131921 draft genome.</title>
        <authorList>
            <person name="Jiang L."/>
        </authorList>
    </citation>
    <scope>NUCLEOTIDE SEQUENCE [LARGE SCALE GENOMIC DNA]</scope>
    <source>
        <strain evidence="2 3">YIM 131921</strain>
    </source>
</reference>
<comment type="caution">
    <text evidence="2">The sequence shown here is derived from an EMBL/GenBank/DDBJ whole genome shotgun (WGS) entry which is preliminary data.</text>
</comment>
<name>A0A5C4MRZ9_9RHOB</name>
<dbReference type="EMBL" id="VDFU01000016">
    <property type="protein sequence ID" value="TNC48574.1"/>
    <property type="molecule type" value="Genomic_DNA"/>
</dbReference>
<dbReference type="GO" id="GO:0016787">
    <property type="term" value="F:hydrolase activity"/>
    <property type="evidence" value="ECO:0007669"/>
    <property type="project" value="UniProtKB-KW"/>
</dbReference>
<dbReference type="Pfam" id="PF07470">
    <property type="entry name" value="Glyco_hydro_88"/>
    <property type="match status" value="1"/>
</dbReference>
<dbReference type="Gene3D" id="1.50.10.10">
    <property type="match status" value="1"/>
</dbReference>
<dbReference type="InterPro" id="IPR010905">
    <property type="entry name" value="Glyco_hydro_88"/>
</dbReference>
<dbReference type="OrthoDB" id="9812931at2"/>
<accession>A0A5C4MRZ9</accession>
<dbReference type="InterPro" id="IPR012341">
    <property type="entry name" value="6hp_glycosidase-like_sf"/>
</dbReference>